<dbReference type="AlphaFoldDB" id="A0AAW5EY03"/>
<dbReference type="Pfam" id="PF00370">
    <property type="entry name" value="FGGY_N"/>
    <property type="match status" value="1"/>
</dbReference>
<dbReference type="InterPro" id="IPR006000">
    <property type="entry name" value="Xylulokinase"/>
</dbReference>
<evidence type="ECO:0000256" key="7">
    <source>
        <dbReference type="ARBA" id="ARBA00023277"/>
    </source>
</evidence>
<evidence type="ECO:0000256" key="8">
    <source>
        <dbReference type="RuleBase" id="RU003733"/>
    </source>
</evidence>
<name>A0AAW5EY03_CLOSY</name>
<feature type="domain" description="Carbohydrate kinase FGGY N-terminal" evidence="10">
    <location>
        <begin position="8"/>
        <end position="248"/>
    </location>
</feature>
<keyword evidence="4 9" id="KW-0547">Nucleotide-binding</keyword>
<dbReference type="CDD" id="cd07808">
    <property type="entry name" value="ASKHA_NBD_FGGY_EcXK-like"/>
    <property type="match status" value="1"/>
</dbReference>
<keyword evidence="2 9" id="KW-0859">Xylose metabolism</keyword>
<accession>A0AAW5EY03</accession>
<comment type="catalytic activity">
    <reaction evidence="9">
        <text>D-xylulose + ATP = D-xylulose 5-phosphate + ADP + H(+)</text>
        <dbReference type="Rhea" id="RHEA:10964"/>
        <dbReference type="ChEBI" id="CHEBI:15378"/>
        <dbReference type="ChEBI" id="CHEBI:17140"/>
        <dbReference type="ChEBI" id="CHEBI:30616"/>
        <dbReference type="ChEBI" id="CHEBI:57737"/>
        <dbReference type="ChEBI" id="CHEBI:456216"/>
        <dbReference type="EC" id="2.7.1.17"/>
    </reaction>
</comment>
<dbReference type="Pfam" id="PF02782">
    <property type="entry name" value="FGGY_C"/>
    <property type="match status" value="1"/>
</dbReference>
<dbReference type="PROSITE" id="PS00445">
    <property type="entry name" value="FGGY_KINASES_2"/>
    <property type="match status" value="1"/>
</dbReference>
<dbReference type="GO" id="GO:0005524">
    <property type="term" value="F:ATP binding"/>
    <property type="evidence" value="ECO:0007669"/>
    <property type="project" value="UniProtKB-KW"/>
</dbReference>
<evidence type="ECO:0000259" key="11">
    <source>
        <dbReference type="Pfam" id="PF02782"/>
    </source>
</evidence>
<sequence length="499" mass="56030">MEHTEHTFLGIDLGTSAMKLVLIDGNKNVLAQITEEYQAVQPERGFSEIDPEIWYDCMVNAMDRILMQCDRSRIRGIGVTGQMHTLVVLDAEGKPVRPAMMWNDIRTRDLIPRLKEEIKQFPEGEYLSRTISTGSPAANLYWLKENEPEHFRRIKKFLIGPDYLVYRLTGHFGTDYCEASTSCLYQIREKRWSPEMRAMIGLEKECYPEIRGSVLAAGTLSPDMAERFSLPQEIDVLTGTGDNPATAISTGCLGRGYPVISLGTSGVLMMPVAELKDNAKGKMILFSFDNKSYSYLVQGAVQSNGSTFDWWVRGIMEEDDFSKVDSLIDVEKSLAGGVIFYPHLSGEKTLYADPCIRGAFIGLSTETDRSDMLYAVIEGLCFSFRELAEKMRLPLCRFGSVKVVGGGSRSRVWMQTLANVLNIRIEQMDGMIGPAFGIALLAAYHCGCFDSLEQISEGTVKIQNYFEPEPYAVAACEEQYKKYLRIQKGLRYITDGTEM</sequence>
<evidence type="ECO:0000256" key="9">
    <source>
        <dbReference type="RuleBase" id="RU364073"/>
    </source>
</evidence>
<evidence type="ECO:0000313" key="13">
    <source>
        <dbReference type="Proteomes" id="UP001203136"/>
    </source>
</evidence>
<dbReference type="GO" id="GO:0005997">
    <property type="term" value="P:xylulose metabolic process"/>
    <property type="evidence" value="ECO:0007669"/>
    <property type="project" value="InterPro"/>
</dbReference>
<dbReference type="Proteomes" id="UP001203136">
    <property type="component" value="Unassembled WGS sequence"/>
</dbReference>
<dbReference type="InterPro" id="IPR050406">
    <property type="entry name" value="FGGY_Carb_Kinase"/>
</dbReference>
<dbReference type="InterPro" id="IPR000577">
    <property type="entry name" value="Carb_kinase_FGGY"/>
</dbReference>
<reference evidence="12" key="1">
    <citation type="journal article" date="2022" name="Cell Host Microbe">
        <title>Colonization of the live biotherapeutic product VE303 and modulation of the microbiota and metabolites in healthy volunteers.</title>
        <authorList>
            <person name="Dsouza M."/>
            <person name="Menon R."/>
            <person name="Crossette E."/>
            <person name="Bhattarai S.K."/>
            <person name="Schneider J."/>
            <person name="Kim Y.G."/>
            <person name="Reddy S."/>
            <person name="Caballero S."/>
            <person name="Felix C."/>
            <person name="Cornacchione L."/>
            <person name="Hendrickson J."/>
            <person name="Watson A.R."/>
            <person name="Minot S.S."/>
            <person name="Greenfield N."/>
            <person name="Schopf L."/>
            <person name="Szabady R."/>
            <person name="Patarroyo J."/>
            <person name="Smith W."/>
            <person name="Harrison P."/>
            <person name="Kuijper E.J."/>
            <person name="Kelly C.P."/>
            <person name="Olle B."/>
            <person name="Bobilev D."/>
            <person name="Silber J.L."/>
            <person name="Bucci V."/>
            <person name="Roberts B."/>
            <person name="Faith J."/>
            <person name="Norman J.M."/>
        </authorList>
    </citation>
    <scope>NUCLEOTIDE SEQUENCE</scope>
    <source>
        <strain evidence="12">VE303-04</strain>
    </source>
</reference>
<evidence type="ECO:0000259" key="10">
    <source>
        <dbReference type="Pfam" id="PF00370"/>
    </source>
</evidence>
<protein>
    <recommendedName>
        <fullName evidence="9">Xylulose kinase</fullName>
        <shortName evidence="9">Xylulokinase</shortName>
        <ecNumber evidence="9">2.7.1.17</ecNumber>
    </recommendedName>
</protein>
<evidence type="ECO:0000256" key="5">
    <source>
        <dbReference type="ARBA" id="ARBA00022777"/>
    </source>
</evidence>
<dbReference type="InterPro" id="IPR018483">
    <property type="entry name" value="Carb_kinase_FGGY_CS"/>
</dbReference>
<comment type="similarity">
    <text evidence="1 8">Belongs to the FGGY kinase family.</text>
</comment>
<dbReference type="EC" id="2.7.1.17" evidence="9"/>
<evidence type="ECO:0000313" key="12">
    <source>
        <dbReference type="EMBL" id="MCK0085189.1"/>
    </source>
</evidence>
<keyword evidence="3 8" id="KW-0808">Transferase</keyword>
<dbReference type="GO" id="GO:0004856">
    <property type="term" value="F:D-xylulokinase activity"/>
    <property type="evidence" value="ECO:0007669"/>
    <property type="project" value="UniProtKB-EC"/>
</dbReference>
<feature type="domain" description="Carbohydrate kinase FGGY C-terminal" evidence="11">
    <location>
        <begin position="259"/>
        <end position="445"/>
    </location>
</feature>
<dbReference type="RefSeq" id="WP_024739718.1">
    <property type="nucleotide sequence ID" value="NZ_JAINVB010000001.1"/>
</dbReference>
<dbReference type="PANTHER" id="PTHR43095:SF5">
    <property type="entry name" value="XYLULOSE KINASE"/>
    <property type="match status" value="1"/>
</dbReference>
<organism evidence="12 13">
    <name type="scientific">Clostridium symbiosum</name>
    <name type="common">Bacteroides symbiosus</name>
    <dbReference type="NCBI Taxonomy" id="1512"/>
    <lineage>
        <taxon>Bacteria</taxon>
        <taxon>Bacillati</taxon>
        <taxon>Bacillota</taxon>
        <taxon>Clostridia</taxon>
        <taxon>Lachnospirales</taxon>
        <taxon>Lachnospiraceae</taxon>
        <taxon>Otoolea</taxon>
    </lineage>
</organism>
<dbReference type="SUPFAM" id="SSF53067">
    <property type="entry name" value="Actin-like ATPase domain"/>
    <property type="match status" value="2"/>
</dbReference>
<dbReference type="InterPro" id="IPR043129">
    <property type="entry name" value="ATPase_NBD"/>
</dbReference>
<gene>
    <name evidence="9 12" type="primary">xylB</name>
    <name evidence="12" type="ORF">K5I21_04735</name>
</gene>
<dbReference type="Gene3D" id="3.30.420.40">
    <property type="match status" value="2"/>
</dbReference>
<keyword evidence="6 9" id="KW-0067">ATP-binding</keyword>
<dbReference type="GO" id="GO:0042732">
    <property type="term" value="P:D-xylose metabolic process"/>
    <property type="evidence" value="ECO:0007669"/>
    <property type="project" value="UniProtKB-KW"/>
</dbReference>
<keyword evidence="5 8" id="KW-0418">Kinase</keyword>
<dbReference type="InterPro" id="IPR018484">
    <property type="entry name" value="FGGY_N"/>
</dbReference>
<dbReference type="PIRSF" id="PIRSF000538">
    <property type="entry name" value="GlpK"/>
    <property type="match status" value="1"/>
</dbReference>
<evidence type="ECO:0000256" key="6">
    <source>
        <dbReference type="ARBA" id="ARBA00022840"/>
    </source>
</evidence>
<evidence type="ECO:0000256" key="4">
    <source>
        <dbReference type="ARBA" id="ARBA00022741"/>
    </source>
</evidence>
<dbReference type="EMBL" id="JAINVB010000001">
    <property type="protein sequence ID" value="MCK0085189.1"/>
    <property type="molecule type" value="Genomic_DNA"/>
</dbReference>
<proteinExistence type="inferred from homology"/>
<dbReference type="PANTHER" id="PTHR43095">
    <property type="entry name" value="SUGAR KINASE"/>
    <property type="match status" value="1"/>
</dbReference>
<comment type="caution">
    <text evidence="12">The sequence shown here is derived from an EMBL/GenBank/DDBJ whole genome shotgun (WGS) entry which is preliminary data.</text>
</comment>
<dbReference type="InterPro" id="IPR018485">
    <property type="entry name" value="FGGY_C"/>
</dbReference>
<evidence type="ECO:0000256" key="2">
    <source>
        <dbReference type="ARBA" id="ARBA00022629"/>
    </source>
</evidence>
<evidence type="ECO:0000256" key="1">
    <source>
        <dbReference type="ARBA" id="ARBA00009156"/>
    </source>
</evidence>
<evidence type="ECO:0000256" key="3">
    <source>
        <dbReference type="ARBA" id="ARBA00022679"/>
    </source>
</evidence>
<keyword evidence="7 9" id="KW-0119">Carbohydrate metabolism</keyword>
<dbReference type="NCBIfam" id="TIGR01312">
    <property type="entry name" value="XylB"/>
    <property type="match status" value="1"/>
</dbReference>